<dbReference type="Gene3D" id="3.30.1330.30">
    <property type="match status" value="1"/>
</dbReference>
<dbReference type="SUPFAM" id="SSF55315">
    <property type="entry name" value="L30e-like"/>
    <property type="match status" value="1"/>
</dbReference>
<evidence type="ECO:0000256" key="2">
    <source>
        <dbReference type="ARBA" id="ARBA00022603"/>
    </source>
</evidence>
<dbReference type="InterPro" id="IPR001537">
    <property type="entry name" value="SpoU_MeTrfase"/>
</dbReference>
<comment type="similarity">
    <text evidence="1">Belongs to the class IV-like SAM-binding methyltransferase superfamily. RNA methyltransferase TrmH family.</text>
</comment>
<dbReference type="Proteomes" id="UP000199208">
    <property type="component" value="Unassembled WGS sequence"/>
</dbReference>
<dbReference type="AlphaFoldDB" id="A0A1G5RVV8"/>
<gene>
    <name evidence="5" type="ORF">SAMN03080599_00788</name>
</gene>
<evidence type="ECO:0000313" key="6">
    <source>
        <dbReference type="Proteomes" id="UP000199208"/>
    </source>
</evidence>
<organism evidence="5 6">
    <name type="scientific">Acidaminobacter hydrogenoformans DSM 2784</name>
    <dbReference type="NCBI Taxonomy" id="1120920"/>
    <lineage>
        <taxon>Bacteria</taxon>
        <taxon>Bacillati</taxon>
        <taxon>Bacillota</taxon>
        <taxon>Clostridia</taxon>
        <taxon>Peptostreptococcales</taxon>
        <taxon>Acidaminobacteraceae</taxon>
        <taxon>Acidaminobacter</taxon>
    </lineage>
</organism>
<dbReference type="RefSeq" id="WP_092589597.1">
    <property type="nucleotide sequence ID" value="NZ_FMWL01000003.1"/>
</dbReference>
<dbReference type="InterPro" id="IPR053888">
    <property type="entry name" value="MRM3-like_sub_bind"/>
</dbReference>
<evidence type="ECO:0000256" key="3">
    <source>
        <dbReference type="ARBA" id="ARBA00022679"/>
    </source>
</evidence>
<evidence type="ECO:0000256" key="1">
    <source>
        <dbReference type="ARBA" id="ARBA00007228"/>
    </source>
</evidence>
<dbReference type="PANTHER" id="PTHR43191:SF2">
    <property type="entry name" value="RRNA METHYLTRANSFERASE 3, MITOCHONDRIAL"/>
    <property type="match status" value="1"/>
</dbReference>
<dbReference type="OrthoDB" id="9794400at2"/>
<reference evidence="5 6" key="1">
    <citation type="submission" date="2016-10" db="EMBL/GenBank/DDBJ databases">
        <authorList>
            <person name="de Groot N.N."/>
        </authorList>
    </citation>
    <scope>NUCLEOTIDE SEQUENCE [LARGE SCALE GENOMIC DNA]</scope>
    <source>
        <strain evidence="5 6">DSM 2784</strain>
    </source>
</reference>
<feature type="domain" description="RNA 2-O ribose methyltransferase substrate binding" evidence="4">
    <location>
        <begin position="31"/>
        <end position="107"/>
    </location>
</feature>
<protein>
    <submittedName>
        <fullName evidence="5">RNA methyltransferase, TrmH family</fullName>
    </submittedName>
</protein>
<dbReference type="SMART" id="SM00967">
    <property type="entry name" value="SpoU_sub_bind"/>
    <property type="match status" value="1"/>
</dbReference>
<keyword evidence="3 5" id="KW-0808">Transferase</keyword>
<dbReference type="CDD" id="cd18095">
    <property type="entry name" value="SpoU-like_rRNA-MTase"/>
    <property type="match status" value="1"/>
</dbReference>
<dbReference type="GO" id="GO:0008173">
    <property type="term" value="F:RNA methyltransferase activity"/>
    <property type="evidence" value="ECO:0007669"/>
    <property type="project" value="InterPro"/>
</dbReference>
<dbReference type="Gene3D" id="3.40.1280.10">
    <property type="match status" value="1"/>
</dbReference>
<name>A0A1G5RVV8_9FIRM</name>
<keyword evidence="6" id="KW-1185">Reference proteome</keyword>
<dbReference type="Pfam" id="PF22435">
    <property type="entry name" value="MRM3-like_sub_bind"/>
    <property type="match status" value="1"/>
</dbReference>
<dbReference type="STRING" id="1120920.SAMN03080599_00788"/>
<dbReference type="SUPFAM" id="SSF75217">
    <property type="entry name" value="alpha/beta knot"/>
    <property type="match status" value="1"/>
</dbReference>
<evidence type="ECO:0000259" key="4">
    <source>
        <dbReference type="SMART" id="SM00967"/>
    </source>
</evidence>
<dbReference type="InterPro" id="IPR029028">
    <property type="entry name" value="Alpha/beta_knot_MTases"/>
</dbReference>
<dbReference type="InterPro" id="IPR029064">
    <property type="entry name" value="Ribosomal_eL30-like_sf"/>
</dbReference>
<keyword evidence="2 5" id="KW-0489">Methyltransferase</keyword>
<dbReference type="GO" id="GO:0003723">
    <property type="term" value="F:RNA binding"/>
    <property type="evidence" value="ECO:0007669"/>
    <property type="project" value="InterPro"/>
</dbReference>
<dbReference type="Pfam" id="PF00588">
    <property type="entry name" value="SpoU_methylase"/>
    <property type="match status" value="1"/>
</dbReference>
<dbReference type="EMBL" id="FMWL01000003">
    <property type="protein sequence ID" value="SCZ77571.1"/>
    <property type="molecule type" value="Genomic_DNA"/>
</dbReference>
<dbReference type="GO" id="GO:0032259">
    <property type="term" value="P:methylation"/>
    <property type="evidence" value="ECO:0007669"/>
    <property type="project" value="UniProtKB-KW"/>
</dbReference>
<dbReference type="InterPro" id="IPR029026">
    <property type="entry name" value="tRNA_m1G_MTases_N"/>
</dbReference>
<sequence>MKHISSSQNEAYKSIKSLLSKKHRTQQGAFLIEGVRLVRHVLERGWPLQNLILDLRESDRPELSRLSEQAEAAGVSVMILEGELFDVLSETVHSQGCLGVAKMPELQPRPLEGNLILALDQIRDPGNLGTILRTADAAGVGGVLLSKGCVEPFNEKVVRATMGSLFDVPLVQCADFAGELSSYREKGYEIAAAVLENSIDYAVFDWTKPTVLVVGNEAEGISEEIQTLSTQRVSIPIRGGAESLNAAVAAGVLLFEGARQQRVK</sequence>
<dbReference type="GO" id="GO:0006396">
    <property type="term" value="P:RNA processing"/>
    <property type="evidence" value="ECO:0007669"/>
    <property type="project" value="InterPro"/>
</dbReference>
<dbReference type="PANTHER" id="PTHR43191">
    <property type="entry name" value="RRNA METHYLTRANSFERASE 3"/>
    <property type="match status" value="1"/>
</dbReference>
<dbReference type="InterPro" id="IPR051259">
    <property type="entry name" value="rRNA_Methyltransferase"/>
</dbReference>
<evidence type="ECO:0000313" key="5">
    <source>
        <dbReference type="EMBL" id="SCZ77571.1"/>
    </source>
</evidence>
<dbReference type="GO" id="GO:0005737">
    <property type="term" value="C:cytoplasm"/>
    <property type="evidence" value="ECO:0007669"/>
    <property type="project" value="UniProtKB-ARBA"/>
</dbReference>
<dbReference type="InterPro" id="IPR013123">
    <property type="entry name" value="SpoU_subst-bd"/>
</dbReference>
<proteinExistence type="inferred from homology"/>
<accession>A0A1G5RVV8</accession>